<dbReference type="InterPro" id="IPR027417">
    <property type="entry name" value="P-loop_NTPase"/>
</dbReference>
<accession>X1BE55</accession>
<gene>
    <name evidence="4" type="ORF">S01H4_40804</name>
</gene>
<reference evidence="4" key="1">
    <citation type="journal article" date="2014" name="Front. Microbiol.">
        <title>High frequency of phylogenetically diverse reductive dehalogenase-homologous genes in deep subseafloor sedimentary metagenomes.</title>
        <authorList>
            <person name="Kawai M."/>
            <person name="Futagami T."/>
            <person name="Toyoda A."/>
            <person name="Takaki Y."/>
            <person name="Nishi S."/>
            <person name="Hori S."/>
            <person name="Arai W."/>
            <person name="Tsubouchi T."/>
            <person name="Morono Y."/>
            <person name="Uchiyama I."/>
            <person name="Ito T."/>
            <person name="Fujiyama A."/>
            <person name="Inagaki F."/>
            <person name="Takami H."/>
        </authorList>
    </citation>
    <scope>NUCLEOTIDE SEQUENCE</scope>
    <source>
        <strain evidence="4">Expedition CK06-06</strain>
    </source>
</reference>
<dbReference type="GO" id="GO:0003924">
    <property type="term" value="F:GTPase activity"/>
    <property type="evidence" value="ECO:0007669"/>
    <property type="project" value="InterPro"/>
</dbReference>
<comment type="caution">
    <text evidence="4">The sequence shown here is derived from an EMBL/GenBank/DDBJ whole genome shotgun (WGS) entry which is preliminary data.</text>
</comment>
<evidence type="ECO:0008006" key="5">
    <source>
        <dbReference type="Google" id="ProtNLM"/>
    </source>
</evidence>
<dbReference type="PROSITE" id="PS51419">
    <property type="entry name" value="RAB"/>
    <property type="match status" value="1"/>
</dbReference>
<dbReference type="InterPro" id="IPR001806">
    <property type="entry name" value="Small_GTPase"/>
</dbReference>
<keyword evidence="2" id="KW-0547">Nucleotide-binding</keyword>
<proteinExistence type="inferred from homology"/>
<dbReference type="PANTHER" id="PTHR47981">
    <property type="entry name" value="RAB FAMILY"/>
    <property type="match status" value="1"/>
</dbReference>
<dbReference type="EMBL" id="BART01022263">
    <property type="protein sequence ID" value="GAG94229.1"/>
    <property type="molecule type" value="Genomic_DNA"/>
</dbReference>
<evidence type="ECO:0000256" key="1">
    <source>
        <dbReference type="ARBA" id="ARBA00006270"/>
    </source>
</evidence>
<dbReference type="AlphaFoldDB" id="X1BE55"/>
<feature type="non-terminal residue" evidence="4">
    <location>
        <position position="77"/>
    </location>
</feature>
<dbReference type="PRINTS" id="PR00449">
    <property type="entry name" value="RASTRNSFRMNG"/>
</dbReference>
<dbReference type="GO" id="GO:0005525">
    <property type="term" value="F:GTP binding"/>
    <property type="evidence" value="ECO:0007669"/>
    <property type="project" value="UniProtKB-KW"/>
</dbReference>
<keyword evidence="3" id="KW-0342">GTP-binding</keyword>
<organism evidence="4">
    <name type="scientific">marine sediment metagenome</name>
    <dbReference type="NCBI Taxonomy" id="412755"/>
    <lineage>
        <taxon>unclassified sequences</taxon>
        <taxon>metagenomes</taxon>
        <taxon>ecological metagenomes</taxon>
    </lineage>
</organism>
<dbReference type="SUPFAM" id="SSF52540">
    <property type="entry name" value="P-loop containing nucleoside triphosphate hydrolases"/>
    <property type="match status" value="1"/>
</dbReference>
<dbReference type="Pfam" id="PF00071">
    <property type="entry name" value="Ras"/>
    <property type="match status" value="1"/>
</dbReference>
<dbReference type="Gene3D" id="3.40.50.300">
    <property type="entry name" value="P-loop containing nucleotide triphosphate hydrolases"/>
    <property type="match status" value="1"/>
</dbReference>
<name>X1BE55_9ZZZZ</name>
<evidence type="ECO:0000256" key="2">
    <source>
        <dbReference type="ARBA" id="ARBA00022741"/>
    </source>
</evidence>
<evidence type="ECO:0000313" key="4">
    <source>
        <dbReference type="EMBL" id="GAG94229.1"/>
    </source>
</evidence>
<sequence length="77" mass="9035">MSERIAAYKLCIFGDSRVGKTTLANRFMHKIFESDMKMTIGTDFYIKEMEIEGKLVALRIWDFGGEERYRVLFPNFA</sequence>
<comment type="similarity">
    <text evidence="1">Belongs to the small GTPase superfamily. Rab family.</text>
</comment>
<protein>
    <recommendedName>
        <fullName evidence="5">GTP-binding protein</fullName>
    </recommendedName>
</protein>
<dbReference type="PANTHER" id="PTHR47981:SF20">
    <property type="entry name" value="RAS-RELATED PROTEIN RAB-7A"/>
    <property type="match status" value="1"/>
</dbReference>
<evidence type="ECO:0000256" key="3">
    <source>
        <dbReference type="ARBA" id="ARBA00023134"/>
    </source>
</evidence>